<dbReference type="Proteomes" id="UP000621799">
    <property type="component" value="Unassembled WGS sequence"/>
</dbReference>
<dbReference type="AlphaFoldDB" id="A0A928Z642"/>
<keyword evidence="2" id="KW-1185">Reference proteome</keyword>
<dbReference type="EMBL" id="JADEXN010000045">
    <property type="protein sequence ID" value="MBE9039967.1"/>
    <property type="molecule type" value="Genomic_DNA"/>
</dbReference>
<reference evidence="1" key="1">
    <citation type="submission" date="2020-10" db="EMBL/GenBank/DDBJ databases">
        <authorList>
            <person name="Castelo-Branco R."/>
            <person name="Eusebio N."/>
            <person name="Adriana R."/>
            <person name="Vieira A."/>
            <person name="Brugerolle De Fraissinette N."/>
            <person name="Rezende De Castro R."/>
            <person name="Schneider M.P."/>
            <person name="Vasconcelos V."/>
            <person name="Leao P.N."/>
        </authorList>
    </citation>
    <scope>NUCLEOTIDE SEQUENCE</scope>
    <source>
        <strain evidence="1">LEGE 11467</strain>
    </source>
</reference>
<organism evidence="1 2">
    <name type="scientific">Zarconia navalis LEGE 11467</name>
    <dbReference type="NCBI Taxonomy" id="1828826"/>
    <lineage>
        <taxon>Bacteria</taxon>
        <taxon>Bacillati</taxon>
        <taxon>Cyanobacteriota</taxon>
        <taxon>Cyanophyceae</taxon>
        <taxon>Oscillatoriophycideae</taxon>
        <taxon>Oscillatoriales</taxon>
        <taxon>Oscillatoriales incertae sedis</taxon>
        <taxon>Zarconia</taxon>
        <taxon>Zarconia navalis</taxon>
    </lineage>
</organism>
<dbReference type="Pfam" id="PF20660">
    <property type="entry name" value="DUF6812"/>
    <property type="match status" value="1"/>
</dbReference>
<proteinExistence type="predicted"/>
<name>A0A928Z642_9CYAN</name>
<dbReference type="RefSeq" id="WP_264320224.1">
    <property type="nucleotide sequence ID" value="NZ_JADEXN010000045.1"/>
</dbReference>
<evidence type="ECO:0000313" key="2">
    <source>
        <dbReference type="Proteomes" id="UP000621799"/>
    </source>
</evidence>
<gene>
    <name evidence="1" type="ORF">IQ235_04065</name>
</gene>
<sequence length="97" mass="10864">MKMEIDGTQHKIRVFLNDGTQIIGAVFIKGYRARLSDLINNSQPFLNIVNAQLSSQDGIVSHPFLCLNKPTIHSVIEESTPRKNNQIMASCPEIELN</sequence>
<comment type="caution">
    <text evidence="1">The sequence shown here is derived from an EMBL/GenBank/DDBJ whole genome shotgun (WGS) entry which is preliminary data.</text>
</comment>
<dbReference type="InterPro" id="IPR049210">
    <property type="entry name" value="DUF6812"/>
</dbReference>
<evidence type="ECO:0000313" key="1">
    <source>
        <dbReference type="EMBL" id="MBE9039967.1"/>
    </source>
</evidence>
<protein>
    <submittedName>
        <fullName evidence="1">Uncharacterized protein</fullName>
    </submittedName>
</protein>
<accession>A0A928Z642</accession>